<dbReference type="InterPro" id="IPR032438">
    <property type="entry name" value="ERCC3_RAD25_C"/>
</dbReference>
<dbReference type="GO" id="GO:0005675">
    <property type="term" value="C:transcription factor TFIIH holo complex"/>
    <property type="evidence" value="ECO:0007669"/>
    <property type="project" value="TreeGrafter"/>
</dbReference>
<proteinExistence type="predicted"/>
<evidence type="ECO:0000256" key="4">
    <source>
        <dbReference type="ARBA" id="ARBA00022840"/>
    </source>
</evidence>
<evidence type="ECO:0000256" key="6">
    <source>
        <dbReference type="ARBA" id="ARBA00034617"/>
    </source>
</evidence>
<evidence type="ECO:0000256" key="8">
    <source>
        <dbReference type="ARBA" id="ARBA00048988"/>
    </source>
</evidence>
<dbReference type="GO" id="GO:0016787">
    <property type="term" value="F:hydrolase activity"/>
    <property type="evidence" value="ECO:0007669"/>
    <property type="project" value="UniProtKB-KW"/>
</dbReference>
<keyword evidence="1" id="KW-0547">Nucleotide-binding</keyword>
<evidence type="ECO:0000256" key="2">
    <source>
        <dbReference type="ARBA" id="ARBA00022801"/>
    </source>
</evidence>
<evidence type="ECO:0000256" key="7">
    <source>
        <dbReference type="ARBA" id="ARBA00034808"/>
    </source>
</evidence>
<reference evidence="10 11" key="1">
    <citation type="submission" date="2020-08" db="EMBL/GenBank/DDBJ databases">
        <title>Plant Genome Project.</title>
        <authorList>
            <person name="Zhang R.-G."/>
        </authorList>
    </citation>
    <scope>NUCLEOTIDE SEQUENCE [LARGE SCALE GENOMIC DNA]</scope>
    <source>
        <tissue evidence="10">Rhizome</tissue>
    </source>
</reference>
<evidence type="ECO:0000313" key="10">
    <source>
        <dbReference type="EMBL" id="KAG6503531.1"/>
    </source>
</evidence>
<dbReference type="InterPro" id="IPR050615">
    <property type="entry name" value="ATP-dep_DNA_Helicase"/>
</dbReference>
<evidence type="ECO:0000256" key="3">
    <source>
        <dbReference type="ARBA" id="ARBA00022806"/>
    </source>
</evidence>
<keyword evidence="2" id="KW-0378">Hydrolase</keyword>
<dbReference type="PRINTS" id="PR00851">
    <property type="entry name" value="XRODRMPGMNTB"/>
</dbReference>
<dbReference type="GO" id="GO:0043138">
    <property type="term" value="F:3'-5' DNA helicase activity"/>
    <property type="evidence" value="ECO:0007669"/>
    <property type="project" value="UniProtKB-EC"/>
</dbReference>
<dbReference type="Pfam" id="PF16203">
    <property type="entry name" value="ERCC3_RAD25_C"/>
    <property type="match status" value="1"/>
</dbReference>
<comment type="catalytic activity">
    <reaction evidence="6">
        <text>Couples ATP hydrolysis with the unwinding of duplex DNA by translocating in the 3'-5' direction.</text>
        <dbReference type="EC" id="5.6.2.4"/>
    </reaction>
</comment>
<dbReference type="Gene3D" id="3.40.50.300">
    <property type="entry name" value="P-loop containing nucleotide triphosphate hydrolases"/>
    <property type="match status" value="2"/>
</dbReference>
<name>A0A8J5L869_ZINOF</name>
<dbReference type="EC" id="5.6.2.4" evidence="7"/>
<dbReference type="Proteomes" id="UP000734854">
    <property type="component" value="Unassembled WGS sequence"/>
</dbReference>
<dbReference type="InterPro" id="IPR014001">
    <property type="entry name" value="Helicase_ATP-bd"/>
</dbReference>
<dbReference type="CDD" id="cd18029">
    <property type="entry name" value="DEXHc_XPB"/>
    <property type="match status" value="1"/>
</dbReference>
<comment type="catalytic activity">
    <reaction evidence="8">
        <text>ATP + H2O = ADP + phosphate + H(+)</text>
        <dbReference type="Rhea" id="RHEA:13065"/>
        <dbReference type="ChEBI" id="CHEBI:15377"/>
        <dbReference type="ChEBI" id="CHEBI:15378"/>
        <dbReference type="ChEBI" id="CHEBI:30616"/>
        <dbReference type="ChEBI" id="CHEBI:43474"/>
        <dbReference type="ChEBI" id="CHEBI:456216"/>
        <dbReference type="EC" id="5.6.2.4"/>
    </reaction>
</comment>
<dbReference type="GO" id="GO:0006289">
    <property type="term" value="P:nucleotide-excision repair"/>
    <property type="evidence" value="ECO:0007669"/>
    <property type="project" value="InterPro"/>
</dbReference>
<dbReference type="Pfam" id="PF04851">
    <property type="entry name" value="ResIII"/>
    <property type="match status" value="1"/>
</dbReference>
<comment type="caution">
    <text evidence="10">The sequence shown here is derived from an EMBL/GenBank/DDBJ whole genome shotgun (WGS) entry which is preliminary data.</text>
</comment>
<dbReference type="SMART" id="SM00487">
    <property type="entry name" value="DEXDc"/>
    <property type="match status" value="1"/>
</dbReference>
<dbReference type="GO" id="GO:0003677">
    <property type="term" value="F:DNA binding"/>
    <property type="evidence" value="ECO:0007669"/>
    <property type="project" value="InterPro"/>
</dbReference>
<dbReference type="CDD" id="cd18789">
    <property type="entry name" value="SF2_C_XPB"/>
    <property type="match status" value="1"/>
</dbReference>
<dbReference type="PROSITE" id="PS51192">
    <property type="entry name" value="HELICASE_ATP_BIND_1"/>
    <property type="match status" value="1"/>
</dbReference>
<protein>
    <recommendedName>
        <fullName evidence="7">DNA 3'-5' helicase</fullName>
        <ecNumber evidence="7">5.6.2.4</ecNumber>
    </recommendedName>
</protein>
<sequence length="576" mass="65823">MADYMHRPPLSVDTSGRIYLNTVSHNYHMAYRFVSSFAESLVISETTLVFILTPHSLYTGMATMNMNAKDIIWGLTRLCKEKFIDDDLKDFICKWSVNCEIVTLVLKMNQYYAESKSPKDSQNVLQCFKDEYGNDVHSFEIDPSQVENVKHCLLNKLNYPMLEEYNFSMNFVNPELTIQMKPQARQRSYQAECESNIFINGRARSGLIVLPFHAGKSFVGVSTACKIRKCCLCLVSNVASVDQWASQFRLWSNIEGEKISLIKSDTKQIFRGLAGVVITTYEMLATFGGETTYKDYEKTIGEVLNKEWGLLLLDEVDDVPEQVFHKVISITKSHCKLGLTATLVRKDEKIMDLKFLIGPKLYEANKLDLVKEGFIPDVLCFEVQCPMTKEFSSEYFKTENLKRKQALSVLNPNKLRSCEFLIRAHEQEGHKIIIFGDNLFALTAYANKLQKPMICGATSHDKKTSILEDFKSDFVYNTIFLSKVGYNSIDILEANVIIQISSHTGLPHQEARRLGHILRAVEIELPKEKDDPSFYSLVSMETQEVADSIARQQFFVDQGYTVELLYAEDDMVILEQ</sequence>
<dbReference type="EMBL" id="JACMSC010000010">
    <property type="protein sequence ID" value="KAG6503531.1"/>
    <property type="molecule type" value="Genomic_DNA"/>
</dbReference>
<evidence type="ECO:0000259" key="9">
    <source>
        <dbReference type="PROSITE" id="PS51192"/>
    </source>
</evidence>
<dbReference type="GO" id="GO:0097550">
    <property type="term" value="C:transcription preinitiation complex"/>
    <property type="evidence" value="ECO:0007669"/>
    <property type="project" value="TreeGrafter"/>
</dbReference>
<keyword evidence="11" id="KW-1185">Reference proteome</keyword>
<accession>A0A8J5L869</accession>
<dbReference type="GO" id="GO:0006367">
    <property type="term" value="P:transcription initiation at RNA polymerase II promoter"/>
    <property type="evidence" value="ECO:0007669"/>
    <property type="project" value="InterPro"/>
</dbReference>
<dbReference type="NCBIfam" id="TIGR00603">
    <property type="entry name" value="rad25"/>
    <property type="match status" value="1"/>
</dbReference>
<organism evidence="10 11">
    <name type="scientific">Zingiber officinale</name>
    <name type="common">Ginger</name>
    <name type="synonym">Amomum zingiber</name>
    <dbReference type="NCBI Taxonomy" id="94328"/>
    <lineage>
        <taxon>Eukaryota</taxon>
        <taxon>Viridiplantae</taxon>
        <taxon>Streptophyta</taxon>
        <taxon>Embryophyta</taxon>
        <taxon>Tracheophyta</taxon>
        <taxon>Spermatophyta</taxon>
        <taxon>Magnoliopsida</taxon>
        <taxon>Liliopsida</taxon>
        <taxon>Zingiberales</taxon>
        <taxon>Zingiberaceae</taxon>
        <taxon>Zingiber</taxon>
    </lineage>
</organism>
<evidence type="ECO:0000256" key="5">
    <source>
        <dbReference type="ARBA" id="ARBA00023235"/>
    </source>
</evidence>
<keyword evidence="3" id="KW-0347">Helicase</keyword>
<dbReference type="AlphaFoldDB" id="A0A8J5L869"/>
<dbReference type="GO" id="GO:0000112">
    <property type="term" value="C:nucleotide-excision repair factor 3 complex"/>
    <property type="evidence" value="ECO:0007669"/>
    <property type="project" value="TreeGrafter"/>
</dbReference>
<dbReference type="SUPFAM" id="SSF52540">
    <property type="entry name" value="P-loop containing nucleoside triphosphate hydrolases"/>
    <property type="match status" value="2"/>
</dbReference>
<feature type="domain" description="Helicase ATP-binding" evidence="9">
    <location>
        <begin position="197"/>
        <end position="361"/>
    </location>
</feature>
<dbReference type="InterPro" id="IPR006935">
    <property type="entry name" value="Helicase/UvrB_N"/>
</dbReference>
<evidence type="ECO:0000256" key="1">
    <source>
        <dbReference type="ARBA" id="ARBA00022741"/>
    </source>
</evidence>
<dbReference type="PANTHER" id="PTHR11274:SF0">
    <property type="entry name" value="GENERAL TRANSCRIPTION AND DNA REPAIR FACTOR IIH HELICASE SUBUNIT XPB"/>
    <property type="match status" value="1"/>
</dbReference>
<evidence type="ECO:0000313" key="11">
    <source>
        <dbReference type="Proteomes" id="UP000734854"/>
    </source>
</evidence>
<keyword evidence="5" id="KW-0413">Isomerase</keyword>
<gene>
    <name evidence="10" type="ORF">ZIOFF_035846</name>
</gene>
<dbReference type="InterPro" id="IPR027417">
    <property type="entry name" value="P-loop_NTPase"/>
</dbReference>
<keyword evidence="4" id="KW-0067">ATP-binding</keyword>
<dbReference type="GO" id="GO:0005524">
    <property type="term" value="F:ATP binding"/>
    <property type="evidence" value="ECO:0007669"/>
    <property type="project" value="UniProtKB-KW"/>
</dbReference>
<dbReference type="InterPro" id="IPR001161">
    <property type="entry name" value="XPB/Ssl2"/>
</dbReference>
<dbReference type="PANTHER" id="PTHR11274">
    <property type="entry name" value="RAD25/XP-B DNA REPAIR HELICASE"/>
    <property type="match status" value="1"/>
</dbReference>